<dbReference type="KEGG" id="cari:FNU76_17275"/>
<comment type="subcellular location">
    <subcellularLocation>
        <location evidence="1">Cell membrane</location>
        <topology evidence="1">Multi-pass membrane protein</topology>
    </subcellularLocation>
</comment>
<keyword evidence="3 6" id="KW-0812">Transmembrane</keyword>
<gene>
    <name evidence="7" type="ORF">FNU76_17275</name>
</gene>
<evidence type="ECO:0000256" key="3">
    <source>
        <dbReference type="ARBA" id="ARBA00022692"/>
    </source>
</evidence>
<feature type="transmembrane region" description="Helical" evidence="6">
    <location>
        <begin position="167"/>
        <end position="185"/>
    </location>
</feature>
<feature type="transmembrane region" description="Helical" evidence="6">
    <location>
        <begin position="52"/>
        <end position="72"/>
    </location>
</feature>
<evidence type="ECO:0000256" key="4">
    <source>
        <dbReference type="ARBA" id="ARBA00022989"/>
    </source>
</evidence>
<sequence>MQTQWQSATYDKGMDLAVGRHKVLRNTYMLLALSMVPTALGAWIGMSMQFMVRGWIGLLLFLGVSIGAFFAIERTKNSPVGVAILLAFTGFMGLWLSQFLQVALHFSNGGQMIAMAAGGTAAIFATLATVATVSKRDFSFLGNFLFVGLIVMLLAAVANIFLAIPALTMAISVVGTLIFSAYILYDVSQIVQGGQTNYITATLQLYLDIYNLFVSLLNLLMIFTGEKE</sequence>
<evidence type="ECO:0000256" key="5">
    <source>
        <dbReference type="ARBA" id="ARBA00023136"/>
    </source>
</evidence>
<name>A0A516SIH5_9NEIS</name>
<dbReference type="PANTHER" id="PTHR23291:SF115">
    <property type="entry name" value="MODULATOR OF FTSH PROTEASE YCCA"/>
    <property type="match status" value="1"/>
</dbReference>
<dbReference type="EMBL" id="CP041730">
    <property type="protein sequence ID" value="QDQ27952.1"/>
    <property type="molecule type" value="Genomic_DNA"/>
</dbReference>
<organism evidence="7 8">
    <name type="scientific">Chitinimonas arctica</name>
    <dbReference type="NCBI Taxonomy" id="2594795"/>
    <lineage>
        <taxon>Bacteria</taxon>
        <taxon>Pseudomonadati</taxon>
        <taxon>Pseudomonadota</taxon>
        <taxon>Betaproteobacteria</taxon>
        <taxon>Neisseriales</taxon>
        <taxon>Chitinibacteraceae</taxon>
        <taxon>Chitinimonas</taxon>
    </lineage>
</organism>
<keyword evidence="8" id="KW-1185">Reference proteome</keyword>
<evidence type="ECO:0000256" key="6">
    <source>
        <dbReference type="RuleBase" id="RU004379"/>
    </source>
</evidence>
<dbReference type="InterPro" id="IPR006214">
    <property type="entry name" value="Bax_inhibitor_1-related"/>
</dbReference>
<keyword evidence="2" id="KW-1003">Cell membrane</keyword>
<feature type="transmembrane region" description="Helical" evidence="6">
    <location>
        <begin position="205"/>
        <end position="223"/>
    </location>
</feature>
<dbReference type="GO" id="GO:0005886">
    <property type="term" value="C:plasma membrane"/>
    <property type="evidence" value="ECO:0007669"/>
    <property type="project" value="UniProtKB-SubCell"/>
</dbReference>
<feature type="transmembrane region" description="Helical" evidence="6">
    <location>
        <begin position="79"/>
        <end position="100"/>
    </location>
</feature>
<dbReference type="Pfam" id="PF01027">
    <property type="entry name" value="Bax1-I"/>
    <property type="match status" value="1"/>
</dbReference>
<dbReference type="OrthoDB" id="9813298at2"/>
<dbReference type="RefSeq" id="WP_144279339.1">
    <property type="nucleotide sequence ID" value="NZ_CP041730.1"/>
</dbReference>
<evidence type="ECO:0000313" key="7">
    <source>
        <dbReference type="EMBL" id="QDQ27952.1"/>
    </source>
</evidence>
<feature type="transmembrane region" description="Helical" evidence="6">
    <location>
        <begin position="28"/>
        <end position="46"/>
    </location>
</feature>
<accession>A0A516SIH5</accession>
<dbReference type="AlphaFoldDB" id="A0A516SIH5"/>
<comment type="similarity">
    <text evidence="6">Belongs to the BI1 family.</text>
</comment>
<evidence type="ECO:0000313" key="8">
    <source>
        <dbReference type="Proteomes" id="UP000317550"/>
    </source>
</evidence>
<dbReference type="CDD" id="cd10433">
    <property type="entry name" value="YccA_like"/>
    <property type="match status" value="1"/>
</dbReference>
<dbReference type="PANTHER" id="PTHR23291">
    <property type="entry name" value="BAX INHIBITOR-RELATED"/>
    <property type="match status" value="1"/>
</dbReference>
<feature type="transmembrane region" description="Helical" evidence="6">
    <location>
        <begin position="112"/>
        <end position="133"/>
    </location>
</feature>
<feature type="transmembrane region" description="Helical" evidence="6">
    <location>
        <begin position="140"/>
        <end position="161"/>
    </location>
</feature>
<dbReference type="Proteomes" id="UP000317550">
    <property type="component" value="Chromosome"/>
</dbReference>
<keyword evidence="5 6" id="KW-0472">Membrane</keyword>
<evidence type="ECO:0000256" key="1">
    <source>
        <dbReference type="ARBA" id="ARBA00004651"/>
    </source>
</evidence>
<reference evidence="8" key="1">
    <citation type="submission" date="2019-07" db="EMBL/GenBank/DDBJ databases">
        <title>Chitinimonas sp. nov., isolated from Ny-Alesund, arctica soil.</title>
        <authorList>
            <person name="Xu Q."/>
            <person name="Peng F."/>
        </authorList>
    </citation>
    <scope>NUCLEOTIDE SEQUENCE [LARGE SCALE GENOMIC DNA]</scope>
    <source>
        <strain evidence="8">R3-44</strain>
    </source>
</reference>
<evidence type="ECO:0000256" key="2">
    <source>
        <dbReference type="ARBA" id="ARBA00022475"/>
    </source>
</evidence>
<keyword evidence="4 6" id="KW-1133">Transmembrane helix</keyword>
<proteinExistence type="inferred from homology"/>
<protein>
    <submittedName>
        <fullName evidence="7">Bax inhibitor-1/YccA family protein</fullName>
    </submittedName>
</protein>